<organism evidence="1 2">
    <name type="scientific">Auriscalpium vulgare</name>
    <dbReference type="NCBI Taxonomy" id="40419"/>
    <lineage>
        <taxon>Eukaryota</taxon>
        <taxon>Fungi</taxon>
        <taxon>Dikarya</taxon>
        <taxon>Basidiomycota</taxon>
        <taxon>Agaricomycotina</taxon>
        <taxon>Agaricomycetes</taxon>
        <taxon>Russulales</taxon>
        <taxon>Auriscalpiaceae</taxon>
        <taxon>Auriscalpium</taxon>
    </lineage>
</organism>
<sequence length="481" mass="49902">MATEAPKKTTSTKPKPKDKKVSSKSSGNERLKTVVRRLPPNLPEEIFWQSVQPWVTEDAVLWKAYYPGKLRKKLNKENIHSRACIAFKTEELLATFSHDYDGHTFRDKAGNESQAVVEFAPYQKIPLEKKKIDSRNATIDKDEEFIAFLQSLEQPATKAYDAEQLLETLIASTERQPQPKSTPLLEALKAEKSAQKDKEAIQRNHPHYKDGAAASKKEEARKKAAAAAAAAAKASGDAPATLGKRAAKKAAAAAAAAAQKGAPQNAAPQGKLAHPGPPANVATKAGPPTAPKGRGGRPPQVAASETQRLKSPIVPTASSSAVAAATPSASASTSDTPTAPTPAASTAPGGRRPRPVLGIASRQFEAALSGAGVAKGRRERPADNAGSTPASEEKRERGGGGKGKERETKREQAAAGGTSTPAAGGQAAVAVGVLPAPAILQKPGPRSEPGAASSGHGAPPEGGRGGKPRGRGRGRGVHRGG</sequence>
<evidence type="ECO:0000313" key="1">
    <source>
        <dbReference type="EMBL" id="KAI0046770.1"/>
    </source>
</evidence>
<accession>A0ACB8RT59</accession>
<gene>
    <name evidence="1" type="ORF">FA95DRAFT_1589352</name>
</gene>
<protein>
    <submittedName>
        <fullName evidence="1">Uncharacterized protein</fullName>
    </submittedName>
</protein>
<reference evidence="1" key="2">
    <citation type="journal article" date="2022" name="New Phytol.">
        <title>Evolutionary transition to the ectomycorrhizal habit in the genomes of a hyperdiverse lineage of mushroom-forming fungi.</title>
        <authorList>
            <person name="Looney B."/>
            <person name="Miyauchi S."/>
            <person name="Morin E."/>
            <person name="Drula E."/>
            <person name="Courty P.E."/>
            <person name="Kohler A."/>
            <person name="Kuo A."/>
            <person name="LaButti K."/>
            <person name="Pangilinan J."/>
            <person name="Lipzen A."/>
            <person name="Riley R."/>
            <person name="Andreopoulos W."/>
            <person name="He G."/>
            <person name="Johnson J."/>
            <person name="Nolan M."/>
            <person name="Tritt A."/>
            <person name="Barry K.W."/>
            <person name="Grigoriev I.V."/>
            <person name="Nagy L.G."/>
            <person name="Hibbett D."/>
            <person name="Henrissat B."/>
            <person name="Matheny P.B."/>
            <person name="Labbe J."/>
            <person name="Martin F.M."/>
        </authorList>
    </citation>
    <scope>NUCLEOTIDE SEQUENCE</scope>
    <source>
        <strain evidence="1">FP105234-sp</strain>
    </source>
</reference>
<dbReference type="EMBL" id="MU275917">
    <property type="protein sequence ID" value="KAI0046770.1"/>
    <property type="molecule type" value="Genomic_DNA"/>
</dbReference>
<comment type="caution">
    <text evidence="1">The sequence shown here is derived from an EMBL/GenBank/DDBJ whole genome shotgun (WGS) entry which is preliminary data.</text>
</comment>
<reference evidence="1" key="1">
    <citation type="submission" date="2021-02" db="EMBL/GenBank/DDBJ databases">
        <authorList>
            <consortium name="DOE Joint Genome Institute"/>
            <person name="Ahrendt S."/>
            <person name="Looney B.P."/>
            <person name="Miyauchi S."/>
            <person name="Morin E."/>
            <person name="Drula E."/>
            <person name="Courty P.E."/>
            <person name="Chicoki N."/>
            <person name="Fauchery L."/>
            <person name="Kohler A."/>
            <person name="Kuo A."/>
            <person name="Labutti K."/>
            <person name="Pangilinan J."/>
            <person name="Lipzen A."/>
            <person name="Riley R."/>
            <person name="Andreopoulos W."/>
            <person name="He G."/>
            <person name="Johnson J."/>
            <person name="Barry K.W."/>
            <person name="Grigoriev I.V."/>
            <person name="Nagy L."/>
            <person name="Hibbett D."/>
            <person name="Henrissat B."/>
            <person name="Matheny P.B."/>
            <person name="Labbe J."/>
            <person name="Martin F."/>
        </authorList>
    </citation>
    <scope>NUCLEOTIDE SEQUENCE</scope>
    <source>
        <strain evidence="1">FP105234-sp</strain>
    </source>
</reference>
<proteinExistence type="predicted"/>
<keyword evidence="2" id="KW-1185">Reference proteome</keyword>
<dbReference type="Proteomes" id="UP000814033">
    <property type="component" value="Unassembled WGS sequence"/>
</dbReference>
<name>A0ACB8RT59_9AGAM</name>
<evidence type="ECO:0000313" key="2">
    <source>
        <dbReference type="Proteomes" id="UP000814033"/>
    </source>
</evidence>